<dbReference type="InterPro" id="IPR020057">
    <property type="entry name" value="Ribosomal_bL25_b-dom"/>
</dbReference>
<dbReference type="Gene3D" id="2.170.120.20">
    <property type="entry name" value="Ribosomal protein L25, beta domain"/>
    <property type="match status" value="1"/>
</dbReference>
<dbReference type="Pfam" id="PF14693">
    <property type="entry name" value="Ribosomal_TL5_C"/>
    <property type="match status" value="1"/>
</dbReference>
<reference evidence="2 3" key="1">
    <citation type="submission" date="2020-04" db="EMBL/GenBank/DDBJ databases">
        <title>Plant Genome Project.</title>
        <authorList>
            <person name="Zhang R.-G."/>
        </authorList>
    </citation>
    <scope>NUCLEOTIDE SEQUENCE [LARGE SCALE GENOMIC DNA]</scope>
    <source>
        <strain evidence="2">YNK0</strain>
        <tissue evidence="2">Leaf</tissue>
    </source>
</reference>
<dbReference type="OrthoDB" id="193674at2759"/>
<proteinExistence type="predicted"/>
<gene>
    <name evidence="2" type="ORF">HHK36_000139</name>
</gene>
<dbReference type="FunFam" id="2.170.120.20:FF:000006">
    <property type="entry name" value="Ribosomal protein L25/Gln-tRNA synthetase, anti-codon-binding domain-containing protein"/>
    <property type="match status" value="1"/>
</dbReference>
<dbReference type="InterPro" id="IPR037121">
    <property type="entry name" value="Ribosomal_bL25_C"/>
</dbReference>
<dbReference type="PANTHER" id="PTHR33284">
    <property type="entry name" value="RIBOSOMAL PROTEIN L25/GLN-TRNA SYNTHETASE, ANTI-CODON-BINDING DOMAIN-CONTAINING PROTEIN"/>
    <property type="match status" value="1"/>
</dbReference>
<dbReference type="PANTHER" id="PTHR33284:SF1">
    <property type="entry name" value="RIBOSOMAL PROTEIN L25_GLN-TRNA SYNTHETASE, ANTI-CODON-BINDING DOMAIN-CONTAINING PROTEIN"/>
    <property type="match status" value="1"/>
</dbReference>
<evidence type="ECO:0000313" key="3">
    <source>
        <dbReference type="Proteomes" id="UP000655225"/>
    </source>
</evidence>
<dbReference type="InterPro" id="IPR011035">
    <property type="entry name" value="Ribosomal_bL25/Gln-tRNA_synth"/>
</dbReference>
<accession>A0A834ZVD3</accession>
<dbReference type="Proteomes" id="UP000655225">
    <property type="component" value="Unassembled WGS sequence"/>
</dbReference>
<dbReference type="OMA" id="MERDQIH"/>
<dbReference type="InterPro" id="IPR020930">
    <property type="entry name" value="Ribosomal_uL5_bac-type"/>
</dbReference>
<dbReference type="GO" id="GO:0022625">
    <property type="term" value="C:cytosolic large ribosomal subunit"/>
    <property type="evidence" value="ECO:0007669"/>
    <property type="project" value="TreeGrafter"/>
</dbReference>
<dbReference type="GO" id="GO:0006412">
    <property type="term" value="P:translation"/>
    <property type="evidence" value="ECO:0007669"/>
    <property type="project" value="InterPro"/>
</dbReference>
<name>A0A834ZVD3_TETSI</name>
<evidence type="ECO:0000313" key="2">
    <source>
        <dbReference type="EMBL" id="KAF8412180.1"/>
    </source>
</evidence>
<feature type="domain" description="Large ribosomal subunit protein bL25 beta" evidence="1">
    <location>
        <begin position="25"/>
        <end position="108"/>
    </location>
</feature>
<dbReference type="GO" id="GO:0003735">
    <property type="term" value="F:structural constituent of ribosome"/>
    <property type="evidence" value="ECO:0007669"/>
    <property type="project" value="InterPro"/>
</dbReference>
<protein>
    <recommendedName>
        <fullName evidence="1">Large ribosomal subunit protein bL25 beta domain-containing protein</fullName>
    </recommendedName>
</protein>
<evidence type="ECO:0000259" key="1">
    <source>
        <dbReference type="Pfam" id="PF14693"/>
    </source>
</evidence>
<comment type="caution">
    <text evidence="2">The sequence shown here is derived from an EMBL/GenBank/DDBJ whole genome shotgun (WGS) entry which is preliminary data.</text>
</comment>
<keyword evidence="3" id="KW-1185">Reference proteome</keyword>
<organism evidence="2 3">
    <name type="scientific">Tetracentron sinense</name>
    <name type="common">Spur-leaf</name>
    <dbReference type="NCBI Taxonomy" id="13715"/>
    <lineage>
        <taxon>Eukaryota</taxon>
        <taxon>Viridiplantae</taxon>
        <taxon>Streptophyta</taxon>
        <taxon>Embryophyta</taxon>
        <taxon>Tracheophyta</taxon>
        <taxon>Spermatophyta</taxon>
        <taxon>Magnoliopsida</taxon>
        <taxon>Trochodendrales</taxon>
        <taxon>Trochodendraceae</taxon>
        <taxon>Tetracentron</taxon>
    </lineage>
</organism>
<dbReference type="EMBL" id="JABCRI010000001">
    <property type="protein sequence ID" value="KAF8412180.1"/>
    <property type="molecule type" value="Genomic_DNA"/>
</dbReference>
<dbReference type="AlphaFoldDB" id="A0A834ZVD3"/>
<sequence>MLHLHPGTDAILNVTFLRAPSNALLKVEVPLVSRGEDVCPGLRKCSYLNTIKRTVRYLCSADVVPPYTDVDLSVLDVGQKLVKGDLKVHPSLRLLESKDEPVCKIMGSRAKQQKKSN</sequence>
<dbReference type="GO" id="GO:0008097">
    <property type="term" value="F:5S rRNA binding"/>
    <property type="evidence" value="ECO:0007669"/>
    <property type="project" value="TreeGrafter"/>
</dbReference>
<dbReference type="SUPFAM" id="SSF50715">
    <property type="entry name" value="Ribosomal protein L25-like"/>
    <property type="match status" value="1"/>
</dbReference>